<accession>A0A0J6VM65</accession>
<dbReference type="EMBL" id="JYNL01000064">
    <property type="protein sequence ID" value="KMO70622.1"/>
    <property type="molecule type" value="Genomic_DNA"/>
</dbReference>
<dbReference type="SMR" id="A0A0J6VM65"/>
<sequence length="43" mass="4460">MRAPRIVTAVHAFLRAGYPAAAPRQGYVAALALLPPSSTVAAR</sequence>
<keyword evidence="2" id="KW-1185">Reference proteome</keyword>
<dbReference type="RefSeq" id="WP_130374965.1">
    <property type="nucleotide sequence ID" value="NZ_JYNL01000064.1"/>
</dbReference>
<comment type="caution">
    <text evidence="1">The sequence shown here is derived from an EMBL/GenBank/DDBJ whole genome shotgun (WGS) entry which is preliminary data.</text>
</comment>
<organism evidence="1 2">
    <name type="scientific">Mycolicibacterium chlorophenolicum</name>
    <dbReference type="NCBI Taxonomy" id="37916"/>
    <lineage>
        <taxon>Bacteria</taxon>
        <taxon>Bacillati</taxon>
        <taxon>Actinomycetota</taxon>
        <taxon>Actinomycetes</taxon>
        <taxon>Mycobacteriales</taxon>
        <taxon>Mycobacteriaceae</taxon>
        <taxon>Mycolicibacterium</taxon>
    </lineage>
</organism>
<protein>
    <recommendedName>
        <fullName evidence="3">DUF3349 domain-containing protein</fullName>
    </recommendedName>
</protein>
<gene>
    <name evidence="1" type="ORF">MCHLDSM_05514</name>
</gene>
<proteinExistence type="predicted"/>
<dbReference type="PATRIC" id="fig|37916.4.peg.5525"/>
<evidence type="ECO:0000313" key="2">
    <source>
        <dbReference type="Proteomes" id="UP000036513"/>
    </source>
</evidence>
<reference evidence="1 2" key="1">
    <citation type="journal article" date="2015" name="Genome Biol. Evol.">
        <title>Characterization of Three Mycobacterium spp. with Potential Use in Bioremediation by Genome Sequencing and Comparative Genomics.</title>
        <authorList>
            <person name="Das S."/>
            <person name="Pettersson B.M."/>
            <person name="Behra P.R."/>
            <person name="Ramesh M."/>
            <person name="Dasgupta S."/>
            <person name="Bhattacharya A."/>
            <person name="Kirsebom L.A."/>
        </authorList>
    </citation>
    <scope>NUCLEOTIDE SEQUENCE [LARGE SCALE GENOMIC DNA]</scope>
    <source>
        <strain evidence="1 2">DSM 43826</strain>
    </source>
</reference>
<evidence type="ECO:0000313" key="1">
    <source>
        <dbReference type="EMBL" id="KMO70622.1"/>
    </source>
</evidence>
<evidence type="ECO:0008006" key="3">
    <source>
        <dbReference type="Google" id="ProtNLM"/>
    </source>
</evidence>
<dbReference type="STRING" id="37916.MCHLDSM_05514"/>
<dbReference type="AlphaFoldDB" id="A0A0J6VM65"/>
<dbReference type="Gene3D" id="6.10.140.2080">
    <property type="match status" value="1"/>
</dbReference>
<dbReference type="Proteomes" id="UP000036513">
    <property type="component" value="Unassembled WGS sequence"/>
</dbReference>
<name>A0A0J6VM65_9MYCO</name>